<dbReference type="Proteomes" id="UP000308768">
    <property type="component" value="Unassembled WGS sequence"/>
</dbReference>
<protein>
    <recommendedName>
        <fullName evidence="2">Oxo-4-hydroxy-4-carboxy-5-ureidoimidazoline decarboxylase domain-containing protein</fullName>
    </recommendedName>
</protein>
<keyword evidence="4" id="KW-1185">Reference proteome</keyword>
<feature type="domain" description="Oxo-4-hydroxy-4-carboxy-5-ureidoimidazoline decarboxylase" evidence="2">
    <location>
        <begin position="14"/>
        <end position="175"/>
    </location>
</feature>
<proteinExistence type="predicted"/>
<dbReference type="InterPro" id="IPR036778">
    <property type="entry name" value="OHCU_decarboxylase_sf"/>
</dbReference>
<organism evidence="3 4">
    <name type="scientific">Cryomyces minteri</name>
    <dbReference type="NCBI Taxonomy" id="331657"/>
    <lineage>
        <taxon>Eukaryota</taxon>
        <taxon>Fungi</taxon>
        <taxon>Dikarya</taxon>
        <taxon>Ascomycota</taxon>
        <taxon>Pezizomycotina</taxon>
        <taxon>Dothideomycetes</taxon>
        <taxon>Dothideomycetes incertae sedis</taxon>
        <taxon>Cryomyces</taxon>
    </lineage>
</organism>
<evidence type="ECO:0000256" key="1">
    <source>
        <dbReference type="ARBA" id="ARBA00022631"/>
    </source>
</evidence>
<evidence type="ECO:0000313" key="3">
    <source>
        <dbReference type="EMBL" id="TKA82333.1"/>
    </source>
</evidence>
<dbReference type="STRING" id="331657.A0A4U0Y2L5"/>
<dbReference type="PANTHER" id="PTHR37987:SF1">
    <property type="entry name" value="OXO-4-HYDROXY-4-CARBOXY-5-UREIDOIMIDAZOLINE DECARBOXYLASE DOMAIN-CONTAINING PROTEIN"/>
    <property type="match status" value="1"/>
</dbReference>
<evidence type="ECO:0000259" key="2">
    <source>
        <dbReference type="Pfam" id="PF09349"/>
    </source>
</evidence>
<dbReference type="Gene3D" id="1.10.3330.10">
    <property type="entry name" value="Oxo-4-hydroxy-4-carboxy-5-ureidoimidazoline decarboxylase"/>
    <property type="match status" value="1"/>
</dbReference>
<name>A0A4U0Y2L5_9PEZI</name>
<dbReference type="GO" id="GO:0006144">
    <property type="term" value="P:purine nucleobase metabolic process"/>
    <property type="evidence" value="ECO:0007669"/>
    <property type="project" value="UniProtKB-KW"/>
</dbReference>
<dbReference type="AlphaFoldDB" id="A0A4U0Y2L5"/>
<dbReference type="SUPFAM" id="SSF158694">
    <property type="entry name" value="UraD-Like"/>
    <property type="match status" value="1"/>
</dbReference>
<accession>A0A4U0Y2L5</accession>
<sequence length="178" mass="19489">MTSYKLPSIGSVSSLPTGARAAILDALFEPCVALHTLSVELLQTQKFESYDDLVAGIGVQLTELAESSSTSDEEWLEKISGAHPRLGANKVDSAQSQAEQAQLNTGGAEEADQLRQLNEEYERTFPGLRYVVFVNGRSRPVIMDDMRQRMARSDIKAEKAAAIRAMCEIAADRARKLT</sequence>
<reference evidence="3 4" key="1">
    <citation type="submission" date="2017-03" db="EMBL/GenBank/DDBJ databases">
        <title>Genomes of endolithic fungi from Antarctica.</title>
        <authorList>
            <person name="Coleine C."/>
            <person name="Masonjones S."/>
            <person name="Stajich J.E."/>
        </authorList>
    </citation>
    <scope>NUCLEOTIDE SEQUENCE [LARGE SCALE GENOMIC DNA]</scope>
    <source>
        <strain evidence="3 4">CCFEE 5187</strain>
    </source>
</reference>
<dbReference type="InterPro" id="IPR018020">
    <property type="entry name" value="OHCU_decarboxylase"/>
</dbReference>
<keyword evidence="1" id="KW-0659">Purine metabolism</keyword>
<gene>
    <name evidence="3" type="ORF">B0A49_00074</name>
</gene>
<dbReference type="PANTHER" id="PTHR37987">
    <property type="entry name" value="CHROMOSOME 9, WHOLE GENOME SHOTGUN SEQUENCE"/>
    <property type="match status" value="1"/>
</dbReference>
<dbReference type="Pfam" id="PF09349">
    <property type="entry name" value="OHCU_decarbox"/>
    <property type="match status" value="1"/>
</dbReference>
<dbReference type="OrthoDB" id="5398391at2759"/>
<dbReference type="EMBL" id="NAJN01000002">
    <property type="protein sequence ID" value="TKA82333.1"/>
    <property type="molecule type" value="Genomic_DNA"/>
</dbReference>
<evidence type="ECO:0000313" key="4">
    <source>
        <dbReference type="Proteomes" id="UP000308768"/>
    </source>
</evidence>
<comment type="caution">
    <text evidence="3">The sequence shown here is derived from an EMBL/GenBank/DDBJ whole genome shotgun (WGS) entry which is preliminary data.</text>
</comment>